<dbReference type="EMBL" id="CP000776">
    <property type="protein sequence ID" value="ABS51353.1"/>
    <property type="molecule type" value="Genomic_DNA"/>
</dbReference>
<feature type="transmembrane region" description="Helical" evidence="1">
    <location>
        <begin position="164"/>
        <end position="183"/>
    </location>
</feature>
<gene>
    <name evidence="2" type="ordered locus">CHAB381_0587</name>
</gene>
<dbReference type="RefSeq" id="WP_012108462.1">
    <property type="nucleotide sequence ID" value="NC_009714.1"/>
</dbReference>
<feature type="transmembrane region" description="Helical" evidence="1">
    <location>
        <begin position="36"/>
        <end position="56"/>
    </location>
</feature>
<protein>
    <submittedName>
        <fullName evidence="2">Uncharacterized protein</fullName>
    </submittedName>
</protein>
<keyword evidence="1" id="KW-0812">Transmembrane</keyword>
<dbReference type="STRING" id="360107.CHAB381_0587"/>
<name>A7I0Y4_CAMHC</name>
<dbReference type="HOGENOM" id="CLU_1092747_0_0_7"/>
<keyword evidence="1" id="KW-0472">Membrane</keyword>
<evidence type="ECO:0000313" key="2">
    <source>
        <dbReference type="EMBL" id="ABS51353.1"/>
    </source>
</evidence>
<keyword evidence="3" id="KW-1185">Reference proteome</keyword>
<reference evidence="3" key="1">
    <citation type="submission" date="2007-07" db="EMBL/GenBank/DDBJ databases">
        <title>Complete genome sequence of Campylobacter hominis ATCC BAA-381, a commensal isolated from the human gastrointestinal tract.</title>
        <authorList>
            <person name="Fouts D.E."/>
            <person name="Mongodin E.F."/>
            <person name="Puiu D."/>
            <person name="Sebastian Y."/>
            <person name="Miller W.G."/>
            <person name="Mandrell R.E."/>
            <person name="Nelson K.E."/>
        </authorList>
    </citation>
    <scope>NUCLEOTIDE SEQUENCE [LARGE SCALE GENOMIC DNA]</scope>
    <source>
        <strain evidence="3">ATCC BAA-381 / LMG 19568 / NCTC 13146 / CH001A</strain>
    </source>
</reference>
<sequence length="254" mass="29890">MENENLNNKPNVKKSNLRDYDENPIVIKDELSNTKFLSIIFLVLLGLALIIRKIFFSQYDTVYSNGNSLFIIPFLTYMTLKNTFRNLEKDAQIHFYNDYIVKKLENGIEKRIAISHLKNTTKSISSMLPNGFIGEKIEKAILIYCGLFFVFVLALIIYRGEFKILIFISLFTFIVLYLPQFIIHHKYGGLKDSFYDVIWLQDKDGKFFNFMVSSDKQYNEIKKYLLVKTGKSLDKVEKKFFLPISWFKDKDLLN</sequence>
<evidence type="ECO:0000313" key="3">
    <source>
        <dbReference type="Proteomes" id="UP000002407"/>
    </source>
</evidence>
<dbReference type="AlphaFoldDB" id="A7I0Y4"/>
<proteinExistence type="predicted"/>
<feature type="transmembrane region" description="Helical" evidence="1">
    <location>
        <begin position="141"/>
        <end position="158"/>
    </location>
</feature>
<dbReference type="eggNOG" id="ENOG5031B03">
    <property type="taxonomic scope" value="Bacteria"/>
</dbReference>
<accession>A7I0Y4</accession>
<evidence type="ECO:0000256" key="1">
    <source>
        <dbReference type="SAM" id="Phobius"/>
    </source>
</evidence>
<organism evidence="2 3">
    <name type="scientific">Campylobacter hominis (strain ATCC BAA-381 / DSM 21671 / CCUG 45161 / LMG 19568 / NCTC 13146 / CH001A)</name>
    <dbReference type="NCBI Taxonomy" id="360107"/>
    <lineage>
        <taxon>Bacteria</taxon>
        <taxon>Pseudomonadati</taxon>
        <taxon>Campylobacterota</taxon>
        <taxon>Epsilonproteobacteria</taxon>
        <taxon>Campylobacterales</taxon>
        <taxon>Campylobacteraceae</taxon>
        <taxon>Campylobacter</taxon>
    </lineage>
</organism>
<dbReference type="Proteomes" id="UP000002407">
    <property type="component" value="Chromosome"/>
</dbReference>
<feature type="transmembrane region" description="Helical" evidence="1">
    <location>
        <begin position="62"/>
        <end position="80"/>
    </location>
</feature>
<dbReference type="KEGG" id="cha:CHAB381_0587"/>
<keyword evidence="1" id="KW-1133">Transmembrane helix</keyword>